<evidence type="ECO:0000256" key="7">
    <source>
        <dbReference type="PROSITE-ProRule" id="PRU00267"/>
    </source>
</evidence>
<evidence type="ECO:0000256" key="8">
    <source>
        <dbReference type="SAM" id="Coils"/>
    </source>
</evidence>
<dbReference type="SUPFAM" id="SSF47095">
    <property type="entry name" value="HMG-box"/>
    <property type="match status" value="1"/>
</dbReference>
<keyword evidence="3" id="KW-0131">Cell cycle</keyword>
<feature type="region of interest" description="Disordered" evidence="9">
    <location>
        <begin position="1001"/>
        <end position="1024"/>
    </location>
</feature>
<dbReference type="SUPFAM" id="SSF48371">
    <property type="entry name" value="ARM repeat"/>
    <property type="match status" value="1"/>
</dbReference>
<dbReference type="Gene3D" id="1.25.10.10">
    <property type="entry name" value="Leucine-rich Repeat Variant"/>
    <property type="match status" value="1"/>
</dbReference>
<feature type="domain" description="HMG box" evidence="10">
    <location>
        <begin position="287"/>
        <end position="356"/>
    </location>
</feature>
<dbReference type="InterPro" id="IPR019156">
    <property type="entry name" value="Ataxin-10_domain"/>
</dbReference>
<feature type="compositionally biased region" description="Low complexity" evidence="9">
    <location>
        <begin position="471"/>
        <end position="482"/>
    </location>
</feature>
<dbReference type="OrthoDB" id="379794at2759"/>
<evidence type="ECO:0000256" key="9">
    <source>
        <dbReference type="SAM" id="MobiDB-lite"/>
    </source>
</evidence>
<evidence type="ECO:0000256" key="6">
    <source>
        <dbReference type="ARBA" id="ARBA00044805"/>
    </source>
</evidence>
<gene>
    <name evidence="11" type="ORF">AWRI4233_LOCUS9895</name>
</gene>
<dbReference type="AlphaFoldDB" id="A0A9N8K6N3"/>
<dbReference type="InterPro" id="IPR016024">
    <property type="entry name" value="ARM-type_fold"/>
</dbReference>
<evidence type="ECO:0000259" key="10">
    <source>
        <dbReference type="PROSITE" id="PS50118"/>
    </source>
</evidence>
<evidence type="ECO:0000256" key="2">
    <source>
        <dbReference type="ARBA" id="ARBA00022618"/>
    </source>
</evidence>
<dbReference type="Gene3D" id="1.10.30.10">
    <property type="entry name" value="High mobility group box domain"/>
    <property type="match status" value="1"/>
</dbReference>
<keyword evidence="12" id="KW-1185">Reference proteome</keyword>
<evidence type="ECO:0000256" key="3">
    <source>
        <dbReference type="ARBA" id="ARBA00023306"/>
    </source>
</evidence>
<evidence type="ECO:0000256" key="4">
    <source>
        <dbReference type="ARBA" id="ARBA00044746"/>
    </source>
</evidence>
<feature type="coiled-coil region" evidence="8">
    <location>
        <begin position="338"/>
        <end position="365"/>
    </location>
</feature>
<feature type="region of interest" description="Disordered" evidence="9">
    <location>
        <begin position="769"/>
        <end position="815"/>
    </location>
</feature>
<evidence type="ECO:0000256" key="1">
    <source>
        <dbReference type="ARBA" id="ARBA00008384"/>
    </source>
</evidence>
<dbReference type="Pfam" id="PF00505">
    <property type="entry name" value="HMG_box"/>
    <property type="match status" value="1"/>
</dbReference>
<dbReference type="PANTHER" id="PTHR13255">
    <property type="entry name" value="ATAXIN-10"/>
    <property type="match status" value="1"/>
</dbReference>
<feature type="region of interest" description="Disordered" evidence="9">
    <location>
        <begin position="460"/>
        <end position="521"/>
    </location>
</feature>
<protein>
    <recommendedName>
        <fullName evidence="5">Ataxin-10 homolog</fullName>
    </recommendedName>
    <alternativeName>
        <fullName evidence="6">Copper transport protein 86</fullName>
    </alternativeName>
</protein>
<dbReference type="Pfam" id="PF09759">
    <property type="entry name" value="Atx10homo_assoc"/>
    <property type="match status" value="1"/>
</dbReference>
<dbReference type="PROSITE" id="PS50118">
    <property type="entry name" value="HMG_BOX_2"/>
    <property type="match status" value="1"/>
</dbReference>
<dbReference type="Proteomes" id="UP000714618">
    <property type="component" value="Unassembled WGS sequence"/>
</dbReference>
<feature type="compositionally biased region" description="Acidic residues" evidence="9">
    <location>
        <begin position="488"/>
        <end position="510"/>
    </location>
</feature>
<comment type="similarity">
    <text evidence="1">Belongs to the ataxin-10 family.</text>
</comment>
<dbReference type="GO" id="GO:0051301">
    <property type="term" value="P:cell division"/>
    <property type="evidence" value="ECO:0007669"/>
    <property type="project" value="UniProtKB-KW"/>
</dbReference>
<reference evidence="11" key="1">
    <citation type="submission" date="2020-06" db="EMBL/GenBank/DDBJ databases">
        <authorList>
            <person name="Onetto C."/>
        </authorList>
    </citation>
    <scope>NUCLEOTIDE SEQUENCE</scope>
</reference>
<name>A0A9N8K6N3_9PEZI</name>
<evidence type="ECO:0000313" key="11">
    <source>
        <dbReference type="EMBL" id="CAD0101070.1"/>
    </source>
</evidence>
<comment type="caution">
    <text evidence="11">The sequence shown here is derived from an EMBL/GenBank/DDBJ whole genome shotgun (WGS) entry which is preliminary data.</text>
</comment>
<dbReference type="GO" id="GO:0005829">
    <property type="term" value="C:cytosol"/>
    <property type="evidence" value="ECO:0007669"/>
    <property type="project" value="TreeGrafter"/>
</dbReference>
<sequence>MTSYEDSVTGHAYRTLLRIGLPAYTMHFKSQTYLRESMLERLDRTVCKGILKDSAQLPEVRLVTCLGTNDEVWKDMVTLFRAAIPSLERRSFAVWDPSAVDYESTSGALIAQNYPGLWKDLERLNDLVSIVRNTLTIGERAQDLAAECTFDQEIFRLINCCVRVTARGFDGDAGTGDEEKWQWIVNAYKKLLITSLQFLNNLVARNERRKLMLWVALFDNSTEGILAEDTDDATGGQPALGEMPKPPVSTGDILVALGETSKATYDAAQDALNAKRLLTNRDQMKPPSRPVSGYVLFVRQHQAETREALGPTATPDSVAKALAARWSILSDKEKTTFNKQYDALAQQYEKELAAYQDARRLAQAEKDKSDRAHANQVAARIAHIEEQLDDRMKPEGTKVAPMEPPVYNADGAIAFPDEKSSTGPRPVAEDDYKMMFTASAGAKILESGKSELMKRLESYPVPPPQQAQITSPASPIASPASPVYENRTDEDDVGLDEESEEEESEDEDEYPGSSEDGRGLLTDVPLILGPSEIEVLPMIVMSGIVPPAKSTQAGTSTEETNAIVNMHTVRCHLLLAQDNGKNLLRELLIFVAAWDLREEELYFKFMVKIMEAILVNGLMPYAYHAFRDKSRSKDIISPAQAVIMKLLTNIFRSRAEASKTNPQPTDSYPLRVDVHIVNFIFTEFRQHIIPQTCALIFLQGKIHQNLASPEDFPLNLWDMERMYEGVYQYLEFFAVLTEESIWKDVMAQWEVASELVTLLKELEAAIPKLGPGGTSHGPIPRRPAPHQQNHNYQPPAHNYPPPPAPPQNLKPLPISVERPFDLSPDLANTLPPLPIPPTDANAQPPNTTIFEAETPLAYPEDPQDEPSDFEWRNLKKLTVLVLSSLIWKNRKVQDQVREYGGLEALVGCCRHDEHNPYIREHAIMCLRFAVENNEDNQAVIKDMAGMAAAGETRMPTYAEIPHGKLTHPDQLIPFQVPPVPQEVLDTNGYETFMDGKGQVGLRRKDVGQLSSGPQKPRPHPKMTAEKAAELMQTALRDLPLGDKILLDKEKKEALAKLDRAFS</sequence>
<keyword evidence="7" id="KW-0238">DNA-binding</keyword>
<keyword evidence="2" id="KW-0132">Cell division</keyword>
<feature type="DNA-binding region" description="HMG box" evidence="7">
    <location>
        <begin position="287"/>
        <end position="356"/>
    </location>
</feature>
<dbReference type="PANTHER" id="PTHR13255:SF0">
    <property type="entry name" value="ATAXIN-10"/>
    <property type="match status" value="1"/>
</dbReference>
<feature type="compositionally biased region" description="Pro residues" evidence="9">
    <location>
        <begin position="797"/>
        <end position="808"/>
    </location>
</feature>
<evidence type="ECO:0000256" key="5">
    <source>
        <dbReference type="ARBA" id="ARBA00044801"/>
    </source>
</evidence>
<dbReference type="InterPro" id="IPR051374">
    <property type="entry name" value="Ataxin-10/CTR86_families"/>
</dbReference>
<dbReference type="InterPro" id="IPR009071">
    <property type="entry name" value="HMG_box_dom"/>
</dbReference>
<dbReference type="GO" id="GO:0005634">
    <property type="term" value="C:nucleus"/>
    <property type="evidence" value="ECO:0007669"/>
    <property type="project" value="UniProtKB-UniRule"/>
</dbReference>
<dbReference type="EMBL" id="CAIJEO010000013">
    <property type="protein sequence ID" value="CAD0101070.1"/>
    <property type="molecule type" value="Genomic_DNA"/>
</dbReference>
<accession>A0A9N8K6N3</accession>
<dbReference type="InterPro" id="IPR036910">
    <property type="entry name" value="HMG_box_dom_sf"/>
</dbReference>
<keyword evidence="7" id="KW-0539">Nucleus</keyword>
<keyword evidence="8" id="KW-0175">Coiled coil</keyword>
<dbReference type="InterPro" id="IPR011989">
    <property type="entry name" value="ARM-like"/>
</dbReference>
<dbReference type="SMART" id="SM00398">
    <property type="entry name" value="HMG"/>
    <property type="match status" value="1"/>
</dbReference>
<proteinExistence type="inferred from homology"/>
<organism evidence="11 12">
    <name type="scientific">Aureobasidium mustum</name>
    <dbReference type="NCBI Taxonomy" id="2773714"/>
    <lineage>
        <taxon>Eukaryota</taxon>
        <taxon>Fungi</taxon>
        <taxon>Dikarya</taxon>
        <taxon>Ascomycota</taxon>
        <taxon>Pezizomycotina</taxon>
        <taxon>Dothideomycetes</taxon>
        <taxon>Dothideomycetidae</taxon>
        <taxon>Dothideales</taxon>
        <taxon>Saccotheciaceae</taxon>
        <taxon>Aureobasidium</taxon>
    </lineage>
</organism>
<dbReference type="GO" id="GO:0003677">
    <property type="term" value="F:DNA binding"/>
    <property type="evidence" value="ECO:0007669"/>
    <property type="project" value="UniProtKB-UniRule"/>
</dbReference>
<evidence type="ECO:0000313" key="12">
    <source>
        <dbReference type="Proteomes" id="UP000714618"/>
    </source>
</evidence>
<comment type="function">
    <text evidence="4">May play a role in the regulation of cytokinesis.</text>
</comment>